<evidence type="ECO:0000256" key="8">
    <source>
        <dbReference type="RuleBase" id="RU003983"/>
    </source>
</evidence>
<dbReference type="CDD" id="cd07343">
    <property type="entry name" value="M48A_Zmpste24p_like"/>
    <property type="match status" value="1"/>
</dbReference>
<dbReference type="GO" id="GO:0004222">
    <property type="term" value="F:metalloendopeptidase activity"/>
    <property type="evidence" value="ECO:0007669"/>
    <property type="project" value="InterPro"/>
</dbReference>
<feature type="active site" description="Proton donor" evidence="6">
    <location>
        <position position="320"/>
    </location>
</feature>
<sequence length="377" mass="42732">MINSMSGNTKKQSAELSKRYSLQKHILSLLSLAIAMLYLLFMGFIGSNSLKHLISFVTVNEYLLIALYISLFIIIIDVITIPLSFYRGFVLEHMYELSNQKISGWLKDELIKFLISLPLVIVMVEILYIFLRNFPGSWWIFAAMIWIFFSVIMAKLAPVLIFPLFYKSVPLENKEVKEGLELLAEGTGINIQGVYKINLSKNTKKANAALAGMGSTRRVLLGDTLLDSYSPAEVKSVFAHELGHHVYRHIWKMLAIGTVSSFFGFAFCHLVLTKMIVVLGYQNIYDIAAFPAVCMALAVSGFMLLPIQNAISRRFERACDKYAIEKTNDPEAFISTMEKLAEQNLADRTPNRVVELLFYSHPAISKRIEMAKKRVML</sequence>
<name>A0A0B0ETK0_9BACT</name>
<feature type="binding site" evidence="7">
    <location>
        <position position="244"/>
    </location>
    <ligand>
        <name>Zn(2+)</name>
        <dbReference type="ChEBI" id="CHEBI:29105"/>
        <note>catalytic</note>
    </ligand>
</feature>
<evidence type="ECO:0000259" key="10">
    <source>
        <dbReference type="Pfam" id="PF01435"/>
    </source>
</evidence>
<evidence type="ECO:0000313" key="13">
    <source>
        <dbReference type="Proteomes" id="UP000030652"/>
    </source>
</evidence>
<gene>
    <name evidence="12" type="ORF">SCABRO_00250</name>
</gene>
<evidence type="ECO:0000256" key="6">
    <source>
        <dbReference type="PIRSR" id="PIRSR627057-1"/>
    </source>
</evidence>
<feature type="transmembrane region" description="Helical" evidence="9">
    <location>
        <begin position="287"/>
        <end position="307"/>
    </location>
</feature>
<keyword evidence="9" id="KW-1133">Transmembrane helix</keyword>
<dbReference type="InterPro" id="IPR027057">
    <property type="entry name" value="CAXX_Prtase_1"/>
</dbReference>
<proteinExistence type="inferred from homology"/>
<dbReference type="InterPro" id="IPR001915">
    <property type="entry name" value="Peptidase_M48"/>
</dbReference>
<dbReference type="AlphaFoldDB" id="A0A0B0ETK0"/>
<evidence type="ECO:0000256" key="3">
    <source>
        <dbReference type="ARBA" id="ARBA00022801"/>
    </source>
</evidence>
<accession>A0A0B0ETK0</accession>
<feature type="transmembrane region" description="Helical" evidence="9">
    <location>
        <begin position="65"/>
        <end position="89"/>
    </location>
</feature>
<comment type="caution">
    <text evidence="12">The sequence shown here is derived from an EMBL/GenBank/DDBJ whole genome shotgun (WGS) entry which is preliminary data.</text>
</comment>
<feature type="transmembrane region" description="Helical" evidence="9">
    <location>
        <begin position="254"/>
        <end position="281"/>
    </location>
</feature>
<evidence type="ECO:0000256" key="4">
    <source>
        <dbReference type="ARBA" id="ARBA00022833"/>
    </source>
</evidence>
<feature type="transmembrane region" description="Helical" evidence="9">
    <location>
        <begin position="137"/>
        <end position="166"/>
    </location>
</feature>
<dbReference type="Gene3D" id="3.30.2010.10">
    <property type="entry name" value="Metalloproteases ('zincins'), catalytic domain"/>
    <property type="match status" value="1"/>
</dbReference>
<evidence type="ECO:0000259" key="11">
    <source>
        <dbReference type="Pfam" id="PF16491"/>
    </source>
</evidence>
<protein>
    <submittedName>
        <fullName evidence="12">CAAX prenyl protease 1 (Ste24p)</fullName>
        <ecNumber evidence="12">3.4.24.-</ecNumber>
    </submittedName>
</protein>
<keyword evidence="2 7" id="KW-0479">Metal-binding</keyword>
<feature type="domain" description="Peptidase M48" evidence="10">
    <location>
        <begin position="170"/>
        <end position="374"/>
    </location>
</feature>
<keyword evidence="9" id="KW-0472">Membrane</keyword>
<feature type="transmembrane region" description="Helical" evidence="9">
    <location>
        <begin position="110"/>
        <end position="131"/>
    </location>
</feature>
<dbReference type="EC" id="3.4.24.-" evidence="12"/>
<dbReference type="GO" id="GO:0071586">
    <property type="term" value="P:CAAX-box protein processing"/>
    <property type="evidence" value="ECO:0007669"/>
    <property type="project" value="InterPro"/>
</dbReference>
<dbReference type="eggNOG" id="COG0501">
    <property type="taxonomic scope" value="Bacteria"/>
</dbReference>
<dbReference type="EMBL" id="JRYO01000022">
    <property type="protein sequence ID" value="KHE94000.1"/>
    <property type="molecule type" value="Genomic_DNA"/>
</dbReference>
<reference evidence="12 13" key="1">
    <citation type="submission" date="2014-10" db="EMBL/GenBank/DDBJ databases">
        <title>Draft genome of anammox bacterium scalindua brodae, obtained using differential coverage binning of sequence data from two enrichment reactors.</title>
        <authorList>
            <person name="Speth D.R."/>
            <person name="Russ L."/>
            <person name="Kartal B."/>
            <person name="Op den Camp H.J."/>
            <person name="Dutilh B.E."/>
            <person name="Jetten M.S."/>
        </authorList>
    </citation>
    <scope>NUCLEOTIDE SEQUENCE [LARGE SCALE GENOMIC DNA]</scope>
    <source>
        <strain evidence="12">RU1</strain>
    </source>
</reference>
<feature type="binding site" evidence="7">
    <location>
        <position position="240"/>
    </location>
    <ligand>
        <name>Zn(2+)</name>
        <dbReference type="ChEBI" id="CHEBI:29105"/>
        <note>catalytic</note>
    </ligand>
</feature>
<comment type="similarity">
    <text evidence="8">Belongs to the peptidase M48 family.</text>
</comment>
<evidence type="ECO:0000256" key="1">
    <source>
        <dbReference type="ARBA" id="ARBA00022670"/>
    </source>
</evidence>
<keyword evidence="5 8" id="KW-0482">Metalloprotease</keyword>
<evidence type="ECO:0000256" key="2">
    <source>
        <dbReference type="ARBA" id="ARBA00022723"/>
    </source>
</evidence>
<feature type="active site" evidence="6">
    <location>
        <position position="241"/>
    </location>
</feature>
<dbReference type="PANTHER" id="PTHR10120">
    <property type="entry name" value="CAAX PRENYL PROTEASE 1"/>
    <property type="match status" value="1"/>
</dbReference>
<keyword evidence="3 8" id="KW-0378">Hydrolase</keyword>
<keyword evidence="4 7" id="KW-0862">Zinc</keyword>
<keyword evidence="1 8" id="KW-0645">Protease</keyword>
<dbReference type="GO" id="GO:0046872">
    <property type="term" value="F:metal ion binding"/>
    <property type="evidence" value="ECO:0007669"/>
    <property type="project" value="UniProtKB-KW"/>
</dbReference>
<comment type="cofactor">
    <cofactor evidence="7 8">
        <name>Zn(2+)</name>
        <dbReference type="ChEBI" id="CHEBI:29105"/>
    </cofactor>
    <text evidence="7 8">Binds 1 zinc ion per subunit.</text>
</comment>
<dbReference type="Pfam" id="PF01435">
    <property type="entry name" value="Peptidase_M48"/>
    <property type="match status" value="1"/>
</dbReference>
<feature type="domain" description="CAAX prenyl protease 1 N-terminal" evidence="11">
    <location>
        <begin position="6"/>
        <end position="167"/>
    </location>
</feature>
<dbReference type="Proteomes" id="UP000030652">
    <property type="component" value="Unassembled WGS sequence"/>
</dbReference>
<keyword evidence="9" id="KW-0812">Transmembrane</keyword>
<feature type="binding site" evidence="7">
    <location>
        <position position="316"/>
    </location>
    <ligand>
        <name>Zn(2+)</name>
        <dbReference type="ChEBI" id="CHEBI:29105"/>
        <note>catalytic</note>
    </ligand>
</feature>
<organism evidence="12 13">
    <name type="scientific">Candidatus Scalindua brodae</name>
    <dbReference type="NCBI Taxonomy" id="237368"/>
    <lineage>
        <taxon>Bacteria</taxon>
        <taxon>Pseudomonadati</taxon>
        <taxon>Planctomycetota</taxon>
        <taxon>Candidatus Brocadiia</taxon>
        <taxon>Candidatus Brocadiales</taxon>
        <taxon>Candidatus Scalinduaceae</taxon>
        <taxon>Candidatus Scalindua</taxon>
    </lineage>
</organism>
<dbReference type="InterPro" id="IPR032456">
    <property type="entry name" value="Peptidase_M48_N"/>
</dbReference>
<evidence type="ECO:0000256" key="5">
    <source>
        <dbReference type="ARBA" id="ARBA00023049"/>
    </source>
</evidence>
<evidence type="ECO:0000256" key="9">
    <source>
        <dbReference type="SAM" id="Phobius"/>
    </source>
</evidence>
<evidence type="ECO:0000256" key="7">
    <source>
        <dbReference type="PIRSR" id="PIRSR627057-2"/>
    </source>
</evidence>
<evidence type="ECO:0000313" key="12">
    <source>
        <dbReference type="EMBL" id="KHE94000.1"/>
    </source>
</evidence>
<dbReference type="Pfam" id="PF16491">
    <property type="entry name" value="Peptidase_M48_N"/>
    <property type="match status" value="1"/>
</dbReference>
<feature type="transmembrane region" description="Helical" evidence="9">
    <location>
        <begin position="26"/>
        <end position="45"/>
    </location>
</feature>